<name>A0A834J6U9_VESVU</name>
<evidence type="ECO:0000313" key="1">
    <source>
        <dbReference type="EMBL" id="KAF7383001.1"/>
    </source>
</evidence>
<protein>
    <submittedName>
        <fullName evidence="1">Uncharacterized protein</fullName>
    </submittedName>
</protein>
<proteinExistence type="predicted"/>
<accession>A0A834J6U9</accession>
<keyword evidence="2" id="KW-1185">Reference proteome</keyword>
<dbReference type="AlphaFoldDB" id="A0A834J6U9"/>
<comment type="caution">
    <text evidence="1">The sequence shown here is derived from an EMBL/GenBank/DDBJ whole genome shotgun (WGS) entry which is preliminary data.</text>
</comment>
<reference evidence="1" key="1">
    <citation type="journal article" date="2020" name="G3 (Bethesda)">
        <title>High-Quality Assemblies for Three Invasive Social Wasps from the &lt;i&gt;Vespula&lt;/i&gt; Genus.</title>
        <authorList>
            <person name="Harrop T.W.R."/>
            <person name="Guhlin J."/>
            <person name="McLaughlin G.M."/>
            <person name="Permina E."/>
            <person name="Stockwell P."/>
            <person name="Gilligan J."/>
            <person name="Le Lec M.F."/>
            <person name="Gruber M.A.M."/>
            <person name="Quinn O."/>
            <person name="Lovegrove M."/>
            <person name="Duncan E.J."/>
            <person name="Remnant E.J."/>
            <person name="Van Eeckhoven J."/>
            <person name="Graham B."/>
            <person name="Knapp R.A."/>
            <person name="Langford K.W."/>
            <person name="Kronenberg Z."/>
            <person name="Press M.O."/>
            <person name="Eacker S.M."/>
            <person name="Wilson-Rankin E.E."/>
            <person name="Purcell J."/>
            <person name="Lester P.J."/>
            <person name="Dearden P.K."/>
        </authorList>
    </citation>
    <scope>NUCLEOTIDE SEQUENCE</scope>
    <source>
        <strain evidence="1">Marl-1</strain>
    </source>
</reference>
<gene>
    <name evidence="1" type="ORF">HZH66_013403</name>
</gene>
<sequence length="124" mass="14573">MQFSIAWRMKNLKVYENKSLHWHWSHWCLDLEYPSLVELSSRARQPPTPRRNPVDHVLSSSPCCYSHPNEHIPEIPEIKSHQNVSNEFRSVQANLNTSWLIQQHLSNSLKFMQIWANLAKSGNI</sequence>
<organism evidence="1 2">
    <name type="scientific">Vespula vulgaris</name>
    <name type="common">Yellow jacket</name>
    <name type="synonym">Wasp</name>
    <dbReference type="NCBI Taxonomy" id="7454"/>
    <lineage>
        <taxon>Eukaryota</taxon>
        <taxon>Metazoa</taxon>
        <taxon>Ecdysozoa</taxon>
        <taxon>Arthropoda</taxon>
        <taxon>Hexapoda</taxon>
        <taxon>Insecta</taxon>
        <taxon>Pterygota</taxon>
        <taxon>Neoptera</taxon>
        <taxon>Endopterygota</taxon>
        <taxon>Hymenoptera</taxon>
        <taxon>Apocrita</taxon>
        <taxon>Aculeata</taxon>
        <taxon>Vespoidea</taxon>
        <taxon>Vespidae</taxon>
        <taxon>Vespinae</taxon>
        <taxon>Vespula</taxon>
    </lineage>
</organism>
<dbReference type="Proteomes" id="UP000614350">
    <property type="component" value="Unassembled WGS sequence"/>
</dbReference>
<evidence type="ECO:0000313" key="2">
    <source>
        <dbReference type="Proteomes" id="UP000614350"/>
    </source>
</evidence>
<dbReference type="EMBL" id="JACSEA010000018">
    <property type="protein sequence ID" value="KAF7383001.1"/>
    <property type="molecule type" value="Genomic_DNA"/>
</dbReference>